<accession>A0A0G4F9K8</accession>
<gene>
    <name evidence="6" type="ORF">Cvel_15749</name>
</gene>
<dbReference type="PhylomeDB" id="A0A0G4F9K8"/>
<dbReference type="AlphaFoldDB" id="A0A0G4F9K8"/>
<keyword evidence="4" id="KW-0472">Membrane</keyword>
<reference evidence="6" key="1">
    <citation type="submission" date="2014-11" db="EMBL/GenBank/DDBJ databases">
        <authorList>
            <person name="Otto D Thomas"/>
            <person name="Naeem Raeece"/>
        </authorList>
    </citation>
    <scope>NUCLEOTIDE SEQUENCE</scope>
</reference>
<evidence type="ECO:0000256" key="1">
    <source>
        <dbReference type="ARBA" id="ARBA00022737"/>
    </source>
</evidence>
<dbReference type="InterPro" id="IPR049883">
    <property type="entry name" value="NOTCH1_EGF-like"/>
</dbReference>
<dbReference type="InterPro" id="IPR003410">
    <property type="entry name" value="HYR_dom"/>
</dbReference>
<proteinExistence type="predicted"/>
<keyword evidence="4" id="KW-0812">Transmembrane</keyword>
<evidence type="ECO:0000259" key="5">
    <source>
        <dbReference type="PROSITE" id="PS50825"/>
    </source>
</evidence>
<dbReference type="Gene3D" id="2.10.25.10">
    <property type="entry name" value="Laminin"/>
    <property type="match status" value="1"/>
</dbReference>
<dbReference type="InterPro" id="IPR018097">
    <property type="entry name" value="EGF_Ca-bd_CS"/>
</dbReference>
<feature type="transmembrane region" description="Helical" evidence="4">
    <location>
        <begin position="427"/>
        <end position="447"/>
    </location>
</feature>
<dbReference type="GO" id="GO:0005509">
    <property type="term" value="F:calcium ion binding"/>
    <property type="evidence" value="ECO:0007669"/>
    <property type="project" value="InterPro"/>
</dbReference>
<feature type="region of interest" description="Disordered" evidence="3">
    <location>
        <begin position="458"/>
        <end position="477"/>
    </location>
</feature>
<dbReference type="PANTHER" id="PTHR24273">
    <property type="entry name" value="FI04643P-RELATED"/>
    <property type="match status" value="1"/>
</dbReference>
<feature type="compositionally biased region" description="Basic and acidic residues" evidence="3">
    <location>
        <begin position="585"/>
        <end position="594"/>
    </location>
</feature>
<evidence type="ECO:0000256" key="3">
    <source>
        <dbReference type="SAM" id="MobiDB-lite"/>
    </source>
</evidence>
<feature type="region of interest" description="Disordered" evidence="3">
    <location>
        <begin position="568"/>
        <end position="594"/>
    </location>
</feature>
<evidence type="ECO:0000256" key="2">
    <source>
        <dbReference type="ARBA" id="ARBA00023157"/>
    </source>
</evidence>
<evidence type="ECO:0000313" key="6">
    <source>
        <dbReference type="EMBL" id="CEM08943.1"/>
    </source>
</evidence>
<dbReference type="PROSITE" id="PS50825">
    <property type="entry name" value="HYR"/>
    <property type="match status" value="1"/>
</dbReference>
<dbReference type="VEuPathDB" id="CryptoDB:Cvel_15749"/>
<dbReference type="Pfam" id="PF07645">
    <property type="entry name" value="EGF_CA"/>
    <property type="match status" value="1"/>
</dbReference>
<organism evidence="6">
    <name type="scientific">Chromera velia CCMP2878</name>
    <dbReference type="NCBI Taxonomy" id="1169474"/>
    <lineage>
        <taxon>Eukaryota</taxon>
        <taxon>Sar</taxon>
        <taxon>Alveolata</taxon>
        <taxon>Colpodellida</taxon>
        <taxon>Chromeraceae</taxon>
        <taxon>Chromera</taxon>
    </lineage>
</organism>
<keyword evidence="4" id="KW-1133">Transmembrane helix</keyword>
<keyword evidence="2" id="KW-1015">Disulfide bond</keyword>
<dbReference type="PANTHER" id="PTHR24273:SF32">
    <property type="entry name" value="HYALIN"/>
    <property type="match status" value="1"/>
</dbReference>
<dbReference type="EMBL" id="CDMZ01000197">
    <property type="protein sequence ID" value="CEM08943.1"/>
    <property type="molecule type" value="Genomic_DNA"/>
</dbReference>
<feature type="region of interest" description="Disordered" evidence="3">
    <location>
        <begin position="487"/>
        <end position="540"/>
    </location>
</feature>
<feature type="compositionally biased region" description="Low complexity" evidence="3">
    <location>
        <begin position="509"/>
        <end position="525"/>
    </location>
</feature>
<sequence length="660" mass="71425">MGVLCDAFLPDFNECANFVHDCATTHSCVNTQGSFECDQKPSIKCPSEPVKVPTEDAQRYWIMTADAVGRCEASDAKTSQANIGIEYSPQIGSLMQFGSESVSVTATDSVGGSASCFLLVSVEDREAPRVVCPSALSVKSVRQQLPRVFYPQPAVVGDNVDASETLQITYEPPNGSLDSAVLFAVQASSSDSSGNVGECSFLVSVELCPSNSERVNADGDCGCKNGFYRDLDASESSVICRGCPNNANSTRGSVHPSACSCAEGFYFVPAPGRFADSSAYWTGGECRACPKDADCAGGFFVSSETLPASEGTRRSLQEVNSFGNTAERMPTHKVLLKIYLGFTSQLALLGAFPIYRLVTRYTTPDIDIDPNVLASLMPSVNVPQPSALFSVECFADSLNPSASEETRQVEQDPVYFTDLLVRSLFPMLVYILILVSFLLAVLCHALCERCCKRRSLRRAPPISPTDESGSPRRRYSIADPEANFELEALSNRREGREPQGGATGVSKLRASPFFGFSFPSTPRRPAQAKSPGGASSTSPALYGKLETKENKSASISDGLKTANAEGENIEAPQGSQAGDPQGNRETAKKEKEKGIQWSDLSQTLRKWEEVRLRTNERLFFLVRYQFDRGTSIWRKLAGAVEDSVQVGHLIEKRPGCVQPV</sequence>
<name>A0A0G4F9K8_9ALVE</name>
<keyword evidence="1" id="KW-0677">Repeat</keyword>
<dbReference type="CDD" id="cd00054">
    <property type="entry name" value="EGF_CA"/>
    <property type="match status" value="1"/>
</dbReference>
<dbReference type="PROSITE" id="PS01187">
    <property type="entry name" value="EGF_CA"/>
    <property type="match status" value="1"/>
</dbReference>
<protein>
    <recommendedName>
        <fullName evidence="5">HYR domain-containing protein</fullName>
    </recommendedName>
</protein>
<feature type="domain" description="HYR" evidence="5">
    <location>
        <begin position="123"/>
        <end position="207"/>
    </location>
</feature>
<evidence type="ECO:0000256" key="4">
    <source>
        <dbReference type="SAM" id="Phobius"/>
    </source>
</evidence>